<keyword evidence="6" id="KW-0560">Oxidoreductase</keyword>
<evidence type="ECO:0000256" key="7">
    <source>
        <dbReference type="PIRSR" id="PIRSR602403-1"/>
    </source>
</evidence>
<keyword evidence="3 7" id="KW-0349">Heme</keyword>
<comment type="caution">
    <text evidence="8">The sequence shown here is derived from an EMBL/GenBank/DDBJ whole genome shotgun (WGS) entry which is preliminary data.</text>
</comment>
<dbReference type="InterPro" id="IPR002403">
    <property type="entry name" value="Cyt_P450_E_grp-IV"/>
</dbReference>
<organism evidence="8 9">
    <name type="scientific">Colletotrichum chlorophyti</name>
    <dbReference type="NCBI Taxonomy" id="708187"/>
    <lineage>
        <taxon>Eukaryota</taxon>
        <taxon>Fungi</taxon>
        <taxon>Dikarya</taxon>
        <taxon>Ascomycota</taxon>
        <taxon>Pezizomycotina</taxon>
        <taxon>Sordariomycetes</taxon>
        <taxon>Hypocreomycetidae</taxon>
        <taxon>Glomerellales</taxon>
        <taxon>Glomerellaceae</taxon>
        <taxon>Colletotrichum</taxon>
    </lineage>
</organism>
<keyword evidence="4 7" id="KW-0479">Metal-binding</keyword>
<name>A0A1Q8RX16_9PEZI</name>
<dbReference type="InterPro" id="IPR036396">
    <property type="entry name" value="Cyt_P450_sf"/>
</dbReference>
<dbReference type="InterPro" id="IPR001128">
    <property type="entry name" value="Cyt_P450"/>
</dbReference>
<evidence type="ECO:0000256" key="6">
    <source>
        <dbReference type="ARBA" id="ARBA00023033"/>
    </source>
</evidence>
<dbReference type="PRINTS" id="PR00465">
    <property type="entry name" value="EP450IV"/>
</dbReference>
<keyword evidence="9" id="KW-1185">Reference proteome</keyword>
<dbReference type="PANTHER" id="PTHR24305">
    <property type="entry name" value="CYTOCHROME P450"/>
    <property type="match status" value="1"/>
</dbReference>
<protein>
    <submittedName>
        <fullName evidence="8">Trichodiene oxygenase 5</fullName>
    </submittedName>
</protein>
<dbReference type="GO" id="GO:0016705">
    <property type="term" value="F:oxidoreductase activity, acting on paired donors, with incorporation or reduction of molecular oxygen"/>
    <property type="evidence" value="ECO:0007669"/>
    <property type="project" value="InterPro"/>
</dbReference>
<evidence type="ECO:0000256" key="4">
    <source>
        <dbReference type="ARBA" id="ARBA00022723"/>
    </source>
</evidence>
<feature type="binding site" description="axial binding residue" evidence="7">
    <location>
        <position position="354"/>
    </location>
    <ligand>
        <name>heme</name>
        <dbReference type="ChEBI" id="CHEBI:30413"/>
    </ligand>
    <ligandPart>
        <name>Fe</name>
        <dbReference type="ChEBI" id="CHEBI:18248"/>
    </ligandPart>
</feature>
<dbReference type="GO" id="GO:0005506">
    <property type="term" value="F:iron ion binding"/>
    <property type="evidence" value="ECO:0007669"/>
    <property type="project" value="InterPro"/>
</dbReference>
<dbReference type="Proteomes" id="UP000186583">
    <property type="component" value="Unassembled WGS sequence"/>
</dbReference>
<reference evidence="8 9" key="1">
    <citation type="submission" date="2016-11" db="EMBL/GenBank/DDBJ databases">
        <title>Draft Genome Assembly of Colletotrichum chlorophyti a pathogen of herbaceous plants.</title>
        <authorList>
            <person name="Gan P."/>
            <person name="Narusaka M."/>
            <person name="Tsushima A."/>
            <person name="Narusaka Y."/>
            <person name="Takano Y."/>
            <person name="Shirasu K."/>
        </authorList>
    </citation>
    <scope>NUCLEOTIDE SEQUENCE [LARGE SCALE GENOMIC DNA]</scope>
    <source>
        <strain evidence="8 9">NTL11</strain>
    </source>
</reference>
<dbReference type="InterPro" id="IPR050121">
    <property type="entry name" value="Cytochrome_P450_monoxygenase"/>
</dbReference>
<keyword evidence="5 7" id="KW-0408">Iron</keyword>
<dbReference type="Pfam" id="PF00067">
    <property type="entry name" value="p450"/>
    <property type="match status" value="1"/>
</dbReference>
<proteinExistence type="inferred from homology"/>
<keyword evidence="6" id="KW-0503">Monooxygenase</keyword>
<dbReference type="PANTHER" id="PTHR24305:SF152">
    <property type="entry name" value="P450, PUTATIVE (EUROFUNG)-RELATED"/>
    <property type="match status" value="1"/>
</dbReference>
<evidence type="ECO:0000313" key="9">
    <source>
        <dbReference type="Proteomes" id="UP000186583"/>
    </source>
</evidence>
<dbReference type="OrthoDB" id="3945418at2759"/>
<dbReference type="EMBL" id="MPGH01000074">
    <property type="protein sequence ID" value="OLN89766.1"/>
    <property type="molecule type" value="Genomic_DNA"/>
</dbReference>
<feature type="non-terminal residue" evidence="8">
    <location>
        <position position="414"/>
    </location>
</feature>
<dbReference type="GO" id="GO:0004497">
    <property type="term" value="F:monooxygenase activity"/>
    <property type="evidence" value="ECO:0007669"/>
    <property type="project" value="UniProtKB-KW"/>
</dbReference>
<evidence type="ECO:0000256" key="1">
    <source>
        <dbReference type="ARBA" id="ARBA00001971"/>
    </source>
</evidence>
<evidence type="ECO:0000256" key="3">
    <source>
        <dbReference type="ARBA" id="ARBA00022617"/>
    </source>
</evidence>
<evidence type="ECO:0000313" key="8">
    <source>
        <dbReference type="EMBL" id="OLN89766.1"/>
    </source>
</evidence>
<comment type="similarity">
    <text evidence="2">Belongs to the cytochrome P450 family.</text>
</comment>
<evidence type="ECO:0000256" key="2">
    <source>
        <dbReference type="ARBA" id="ARBA00010617"/>
    </source>
</evidence>
<dbReference type="STRING" id="708187.A0A1Q8RX16"/>
<accession>A0A1Q8RX16</accession>
<dbReference type="Gene3D" id="1.10.630.10">
    <property type="entry name" value="Cytochrome P450"/>
    <property type="match status" value="1"/>
</dbReference>
<dbReference type="AlphaFoldDB" id="A0A1Q8RX16"/>
<dbReference type="CDD" id="cd11062">
    <property type="entry name" value="CYP58-like"/>
    <property type="match status" value="1"/>
</dbReference>
<dbReference type="SUPFAM" id="SSF48264">
    <property type="entry name" value="Cytochrome P450"/>
    <property type="match status" value="1"/>
</dbReference>
<comment type="cofactor">
    <cofactor evidence="1 7">
        <name>heme</name>
        <dbReference type="ChEBI" id="CHEBI:30413"/>
    </cofactor>
</comment>
<sequence length="414" mass="47483">MTSKYTKDPSFYRGVGGGSRPLFVVCGLEEHRKRRAVLNPFFSRRQILKNEHIAQEKTDKIISRINQDTACEAATNLTAELRALSVDVFTSFAFGEENCFHLLDDHQARLWFDKRLQNTIRLFFMFKPAPWLEKPFLAMPEWLAQLVCPTVAEYKREQMVEAEAKVTDIIQEIKSEPEAGRDTIYHTLLSPAYARAHKVLAPSDIVREGSDMLNASENTAKALAVSAFGVMSNKSIYSKLHTELKMAFPCTEADLDFQTLESLPYLTAVIKEGLRLSYGALQPLPRTVPKGGETFNGVYLPEGTVVGLSNWMMHRNPAAFPKPDVFDPERWLDPQKNQYQEEFFAPFSRGTYQCIGQTLAVCELYVAIGRLFWKFDDLVPWIEGVDGEKERFQTISPQTDYMRYEVKRFHKHRR</sequence>
<evidence type="ECO:0000256" key="5">
    <source>
        <dbReference type="ARBA" id="ARBA00023004"/>
    </source>
</evidence>
<dbReference type="GO" id="GO:0020037">
    <property type="term" value="F:heme binding"/>
    <property type="evidence" value="ECO:0007669"/>
    <property type="project" value="InterPro"/>
</dbReference>
<gene>
    <name evidence="8" type="ORF">CCHL11_09491</name>
</gene>